<accession>A0A0H5SE33</accession>
<feature type="region of interest" description="Disordered" evidence="1">
    <location>
        <begin position="17"/>
        <end position="49"/>
    </location>
</feature>
<organism evidence="2">
    <name type="scientific">Brugia malayi</name>
    <name type="common">Filarial nematode worm</name>
    <dbReference type="NCBI Taxonomy" id="6279"/>
    <lineage>
        <taxon>Eukaryota</taxon>
        <taxon>Metazoa</taxon>
        <taxon>Ecdysozoa</taxon>
        <taxon>Nematoda</taxon>
        <taxon>Chromadorea</taxon>
        <taxon>Rhabditida</taxon>
        <taxon>Spirurina</taxon>
        <taxon>Spiruromorpha</taxon>
        <taxon>Filarioidea</taxon>
        <taxon>Onchocercidae</taxon>
        <taxon>Brugia</taxon>
    </lineage>
</organism>
<dbReference type="WormBase" id="Bm12742">
    <property type="protein sequence ID" value="BM42417"/>
    <property type="gene ID" value="WBGene00233003"/>
</dbReference>
<protein>
    <submittedName>
        <fullName evidence="2">Bm12742</fullName>
    </submittedName>
</protein>
<dbReference type="OMA" id="SIACESE"/>
<feature type="compositionally biased region" description="Basic and acidic residues" evidence="1">
    <location>
        <begin position="24"/>
        <end position="40"/>
    </location>
</feature>
<dbReference type="EMBL" id="LN864297">
    <property type="protein sequence ID" value="CRZ26373.1"/>
    <property type="molecule type" value="Genomic_DNA"/>
</dbReference>
<reference evidence="2" key="2">
    <citation type="submission" date="2012-12" db="EMBL/GenBank/DDBJ databases">
        <authorList>
            <person name="Gao Y.W."/>
            <person name="Fan S.T."/>
            <person name="Sun H.T."/>
            <person name="Wang Z."/>
            <person name="Gao X.L."/>
            <person name="Li Y.G."/>
            <person name="Wang T.C."/>
            <person name="Zhang K."/>
            <person name="Xu W.W."/>
            <person name="Yu Z.J."/>
            <person name="Xia X.Z."/>
        </authorList>
    </citation>
    <scope>NUCLEOTIDE SEQUENCE</scope>
    <source>
        <strain evidence="2">FR3</strain>
    </source>
</reference>
<reference evidence="2" key="1">
    <citation type="journal article" date="2007" name="Science">
        <title>Draft genome of the filarial nematode parasite Brugia malayi.</title>
        <authorList>
            <person name="Ghedin E."/>
            <person name="Wang S."/>
            <person name="Spiro D."/>
            <person name="Caler E."/>
            <person name="Zhao Q."/>
            <person name="Crabtree J."/>
            <person name="Allen J.E."/>
            <person name="Delcher A.L."/>
            <person name="Guiliano D.B."/>
            <person name="Miranda-Saavedra D."/>
            <person name="Angiuoli S.V."/>
            <person name="Creasy T."/>
            <person name="Amedeo P."/>
            <person name="Haas B."/>
            <person name="El-Sayed N.M."/>
            <person name="Wortman J.R."/>
            <person name="Feldblyum T."/>
            <person name="Tallon L."/>
            <person name="Schatz M."/>
            <person name="Shumway M."/>
            <person name="Koo H."/>
            <person name="Salzberg S.L."/>
            <person name="Schobel S."/>
            <person name="Pertea M."/>
            <person name="Pop M."/>
            <person name="White O."/>
            <person name="Barton G.J."/>
            <person name="Carlow C.K."/>
            <person name="Crawford M.J."/>
            <person name="Daub J."/>
            <person name="Dimmic M.W."/>
            <person name="Estes C.F."/>
            <person name="Foster J.M."/>
            <person name="Ganatra M."/>
            <person name="Gregory W.F."/>
            <person name="Johnson N.M."/>
            <person name="Jin J."/>
            <person name="Komuniecki R."/>
            <person name="Korf I."/>
            <person name="Kumar S."/>
            <person name="Laney S."/>
            <person name="Li B.W."/>
            <person name="Li W."/>
            <person name="Lindblom T.H."/>
            <person name="Lustigman S."/>
            <person name="Ma D."/>
            <person name="Maina C.V."/>
            <person name="Martin D.M."/>
            <person name="McCarter J.P."/>
            <person name="McReynolds L."/>
            <person name="Mitreva M."/>
            <person name="Nutman T.B."/>
            <person name="Parkinson J."/>
            <person name="Peregrin-Alvarez J.M."/>
            <person name="Poole C."/>
            <person name="Ren Q."/>
            <person name="Saunders L."/>
            <person name="Sluder A.E."/>
            <person name="Smith K."/>
            <person name="Stanke M."/>
            <person name="Unnasch T.R."/>
            <person name="Ware J."/>
            <person name="Wei A.D."/>
            <person name="Weil G."/>
            <person name="Williams D.J."/>
            <person name="Zhang Y."/>
            <person name="Williams S.A."/>
            <person name="Fraser-Liggett C."/>
            <person name="Slatko B."/>
            <person name="Blaxter M.L."/>
            <person name="Scott A.L."/>
        </authorList>
    </citation>
    <scope>NUCLEOTIDE SEQUENCE</scope>
    <source>
        <strain evidence="2">FR3</strain>
    </source>
</reference>
<gene>
    <name evidence="2 3" type="ORF">Bm12742</name>
    <name evidence="2" type="ORF">BM_Bm12742</name>
</gene>
<proteinExistence type="predicted"/>
<name>A0A0H5SE33_BRUMA</name>
<evidence type="ECO:0000256" key="1">
    <source>
        <dbReference type="SAM" id="MobiDB-lite"/>
    </source>
</evidence>
<evidence type="ECO:0000313" key="2">
    <source>
        <dbReference type="EMBL" id="CRZ26373.1"/>
    </source>
</evidence>
<evidence type="ECO:0000313" key="3">
    <source>
        <dbReference type="WormBase" id="Bm12742"/>
    </source>
</evidence>
<sequence>MSLRNIDVENEMTIILGNTQTAEEVSRESADSTSPDRSENDNDNDTLTTSTLAESNTILSETEAATAVVLSQSGITQTTTTTSVAFESEQTEQSSAPDQIVAKFIWNLDAPPFVPHNLINNQSCPILNGIRTSDAPLPILSAPIVNSSHRQSFTSIDQITLAIQSRPSIVHAKPSQSRNFPFVQRSGDGIVMPACYSGQFQQITPIAAAAATTSGSIRGNVAMSGYNYYSMPAYYTTSVTQTTPAATTSGSMEEMWR</sequence>
<dbReference type="AlphaFoldDB" id="A0A0H5SE33"/>